<accession>A0AAE1L896</accession>
<feature type="compositionally biased region" description="Basic residues" evidence="1">
    <location>
        <begin position="40"/>
        <end position="54"/>
    </location>
</feature>
<organism evidence="3 4">
    <name type="scientific">Frankliniella fusca</name>
    <dbReference type="NCBI Taxonomy" id="407009"/>
    <lineage>
        <taxon>Eukaryota</taxon>
        <taxon>Metazoa</taxon>
        <taxon>Ecdysozoa</taxon>
        <taxon>Arthropoda</taxon>
        <taxon>Hexapoda</taxon>
        <taxon>Insecta</taxon>
        <taxon>Pterygota</taxon>
        <taxon>Neoptera</taxon>
        <taxon>Paraneoptera</taxon>
        <taxon>Thysanoptera</taxon>
        <taxon>Terebrantia</taxon>
        <taxon>Thripoidea</taxon>
        <taxon>Thripidae</taxon>
        <taxon>Frankliniella</taxon>
    </lineage>
</organism>
<evidence type="ECO:0000256" key="1">
    <source>
        <dbReference type="SAM" id="MobiDB-lite"/>
    </source>
</evidence>
<keyword evidence="2" id="KW-0732">Signal</keyword>
<dbReference type="Proteomes" id="UP001219518">
    <property type="component" value="Unassembled WGS sequence"/>
</dbReference>
<dbReference type="AlphaFoldDB" id="A0AAE1L896"/>
<feature type="signal peptide" evidence="2">
    <location>
        <begin position="1"/>
        <end position="16"/>
    </location>
</feature>
<gene>
    <name evidence="3" type="ORF">KUF71_020125</name>
</gene>
<reference evidence="3" key="2">
    <citation type="journal article" date="2023" name="BMC Genomics">
        <title>Pest status, molecular evolution, and epigenetic factors derived from the genome assembly of Frankliniella fusca, a thysanopteran phytovirus vector.</title>
        <authorList>
            <person name="Catto M.A."/>
            <person name="Labadie P.E."/>
            <person name="Jacobson A.L."/>
            <person name="Kennedy G.G."/>
            <person name="Srinivasan R."/>
            <person name="Hunt B.G."/>
        </authorList>
    </citation>
    <scope>NUCLEOTIDE SEQUENCE</scope>
    <source>
        <strain evidence="3">PL_HMW_Pooled</strain>
    </source>
</reference>
<keyword evidence="4" id="KW-1185">Reference proteome</keyword>
<feature type="chain" id="PRO_5041907965" evidence="2">
    <location>
        <begin position="17"/>
        <end position="100"/>
    </location>
</feature>
<comment type="caution">
    <text evidence="3">The sequence shown here is derived from an EMBL/GenBank/DDBJ whole genome shotgun (WGS) entry which is preliminary data.</text>
</comment>
<dbReference type="EMBL" id="JAHWGI010000150">
    <property type="protein sequence ID" value="KAK3910356.1"/>
    <property type="molecule type" value="Genomic_DNA"/>
</dbReference>
<evidence type="ECO:0000313" key="3">
    <source>
        <dbReference type="EMBL" id="KAK3910356.1"/>
    </source>
</evidence>
<evidence type="ECO:0000313" key="4">
    <source>
        <dbReference type="Proteomes" id="UP001219518"/>
    </source>
</evidence>
<evidence type="ECO:0000256" key="2">
    <source>
        <dbReference type="SAM" id="SignalP"/>
    </source>
</evidence>
<reference evidence="3" key="1">
    <citation type="submission" date="2021-07" db="EMBL/GenBank/DDBJ databases">
        <authorList>
            <person name="Catto M.A."/>
            <person name="Jacobson A."/>
            <person name="Kennedy G."/>
            <person name="Labadie P."/>
            <person name="Hunt B.G."/>
            <person name="Srinivasan R."/>
        </authorList>
    </citation>
    <scope>NUCLEOTIDE SEQUENCE</scope>
    <source>
        <strain evidence="3">PL_HMW_Pooled</strain>
        <tissue evidence="3">Head</tissue>
    </source>
</reference>
<feature type="region of interest" description="Disordered" evidence="1">
    <location>
        <begin position="36"/>
        <end position="62"/>
    </location>
</feature>
<protein>
    <submittedName>
        <fullName evidence="3">PAN2-PAN3 deadenylation complex subunit PAN3</fullName>
    </submittedName>
</protein>
<name>A0AAE1L896_9NEOP</name>
<proteinExistence type="predicted"/>
<sequence>MCCGLLEMKGVVLVLGSSVAAPYSAPPPWVGPMGGWPHQHPAHAHPVHPVHHPVVHPAPQQHRSTRVMFIPESLRSCMVEPDVSTYLQAPSSGQTIHESL</sequence>